<dbReference type="Gene3D" id="3.40.50.11780">
    <property type="match status" value="2"/>
</dbReference>
<evidence type="ECO:0000259" key="3">
    <source>
        <dbReference type="Pfam" id="PF17482"/>
    </source>
</evidence>
<proteinExistence type="inferred from homology"/>
<dbReference type="InterPro" id="IPR035089">
    <property type="entry name" value="Phage_sheath_subtilisin"/>
</dbReference>
<dbReference type="KEGG" id="pbap:Pla133_40540"/>
<dbReference type="RefSeq" id="WP_145068379.1">
    <property type="nucleotide sequence ID" value="NZ_CP036287.1"/>
</dbReference>
<dbReference type="AlphaFoldDB" id="A0A518BPN9"/>
<dbReference type="Proteomes" id="UP000316921">
    <property type="component" value="Chromosome"/>
</dbReference>
<dbReference type="Pfam" id="PF04984">
    <property type="entry name" value="Phage_sheath_1"/>
    <property type="match status" value="1"/>
</dbReference>
<feature type="domain" description="Tail sheath protein subtilisin-like" evidence="2">
    <location>
        <begin position="503"/>
        <end position="634"/>
    </location>
</feature>
<comment type="similarity">
    <text evidence="1">Belongs to the myoviridae tail sheath protein family.</text>
</comment>
<evidence type="ECO:0000259" key="2">
    <source>
        <dbReference type="Pfam" id="PF04984"/>
    </source>
</evidence>
<evidence type="ECO:0000313" key="4">
    <source>
        <dbReference type="EMBL" id="QDU68939.1"/>
    </source>
</evidence>
<organism evidence="4 5">
    <name type="scientific">Engelhardtia mirabilis</name>
    <dbReference type="NCBI Taxonomy" id="2528011"/>
    <lineage>
        <taxon>Bacteria</taxon>
        <taxon>Pseudomonadati</taxon>
        <taxon>Planctomycetota</taxon>
        <taxon>Planctomycetia</taxon>
        <taxon>Planctomycetia incertae sedis</taxon>
        <taxon>Engelhardtia</taxon>
    </lineage>
</organism>
<dbReference type="InterPro" id="IPR020287">
    <property type="entry name" value="Tail_sheath_C"/>
</dbReference>
<gene>
    <name evidence="4" type="ORF">Pla133_40540</name>
</gene>
<sequence length="750" mass="80911">MQTLSAPGVYVFEDQSTPMPLSGVPTGVPCFFGFTHQGESLKPRRIKSLNEFYAVFGGRPKNKAVFPHAYITDSVYAFFLNGGSECYVCRVNSGDAAFWSIASIENVVDYERLLDPFDESSPDDLKPATIALRVDAISGGTWANKLRLRASKTAARSAFPLTPVPVTLALPSAADFVNVGRGRLKPISQAPIPSATGLSKGAKLTLGEEVGEWTSGVDGEGAFVFKDGQTKAGSGTIEAQNAKGDTVLIPVSYLPDTSVKASVLTNTDTGKPFGAEEIAGWNSKTRVQFENVDTPAGKKTLSGAWDPDPEVQAFFFSDPDGVGFVVTDGTVLGSMPAGELQAPLHLQSDAFRLTFDLEIVEPVPPRNPGDATSFKVLEAYQGLSTDPGDPSYFLKEDVVNGISNRVRLSKFVDQGKAVAFSDTPVEGAEPVSPKAPGGATVLNAGSDQVPASTEYTKYFPLLKGVPDVSLIACPDAYLDGNSTPASTYQPIYQAAIDYAFNNRCMAVIDPPPMAEAKELGDLNKRATALATFADRFRSTHAAIYAPWFRSPNLDASSDEKTVYVPPSGHILGAYNRSDNMVGVWKSPANIPVLGPVGMQLDFTEDESESLNPAGVNLIRSFPGQGMLIWGARTSTKNVMWRYVNVRRLFLYVERTLKQQTMWAVFESNDQATWNKLVNAAEGFLRQLWRDGGLMGSTPDEAFRVQCGVPQTMTMTDVYNGLLKVEIAIAPVRPAEFVVFTVSQLVQTQST</sequence>
<dbReference type="InterPro" id="IPR052042">
    <property type="entry name" value="Tail_sheath_structural"/>
</dbReference>
<feature type="domain" description="Tail sheath protein C-terminal" evidence="3">
    <location>
        <begin position="636"/>
        <end position="742"/>
    </location>
</feature>
<dbReference type="PANTHER" id="PTHR35861:SF1">
    <property type="entry name" value="PHAGE TAIL SHEATH PROTEIN"/>
    <property type="match status" value="1"/>
</dbReference>
<evidence type="ECO:0000313" key="5">
    <source>
        <dbReference type="Proteomes" id="UP000316921"/>
    </source>
</evidence>
<keyword evidence="5" id="KW-1185">Reference proteome</keyword>
<reference evidence="4 5" key="1">
    <citation type="submission" date="2019-02" db="EMBL/GenBank/DDBJ databases">
        <title>Deep-cultivation of Planctomycetes and their phenomic and genomic characterization uncovers novel biology.</title>
        <authorList>
            <person name="Wiegand S."/>
            <person name="Jogler M."/>
            <person name="Boedeker C."/>
            <person name="Pinto D."/>
            <person name="Vollmers J."/>
            <person name="Rivas-Marin E."/>
            <person name="Kohn T."/>
            <person name="Peeters S.H."/>
            <person name="Heuer A."/>
            <person name="Rast P."/>
            <person name="Oberbeckmann S."/>
            <person name="Bunk B."/>
            <person name="Jeske O."/>
            <person name="Meyerdierks A."/>
            <person name="Storesund J.E."/>
            <person name="Kallscheuer N."/>
            <person name="Luecker S."/>
            <person name="Lage O.M."/>
            <person name="Pohl T."/>
            <person name="Merkel B.J."/>
            <person name="Hornburger P."/>
            <person name="Mueller R.-W."/>
            <person name="Bruemmer F."/>
            <person name="Labrenz M."/>
            <person name="Spormann A.M."/>
            <person name="Op den Camp H."/>
            <person name="Overmann J."/>
            <person name="Amann R."/>
            <person name="Jetten M.S.M."/>
            <person name="Mascher T."/>
            <person name="Medema M.H."/>
            <person name="Devos D.P."/>
            <person name="Kaster A.-K."/>
            <person name="Ovreas L."/>
            <person name="Rohde M."/>
            <person name="Galperin M.Y."/>
            <person name="Jogler C."/>
        </authorList>
    </citation>
    <scope>NUCLEOTIDE SEQUENCE [LARGE SCALE GENOMIC DNA]</scope>
    <source>
        <strain evidence="4 5">Pla133</strain>
    </source>
</reference>
<dbReference type="PANTHER" id="PTHR35861">
    <property type="match status" value="1"/>
</dbReference>
<name>A0A518BPN9_9BACT</name>
<accession>A0A518BPN9</accession>
<dbReference type="EMBL" id="CP036287">
    <property type="protein sequence ID" value="QDU68939.1"/>
    <property type="molecule type" value="Genomic_DNA"/>
</dbReference>
<evidence type="ECO:0000256" key="1">
    <source>
        <dbReference type="ARBA" id="ARBA00008005"/>
    </source>
</evidence>
<dbReference type="Pfam" id="PF17482">
    <property type="entry name" value="Phage_sheath_1C"/>
    <property type="match status" value="1"/>
</dbReference>
<protein>
    <submittedName>
        <fullName evidence="4">Phage tail sheath protein</fullName>
    </submittedName>
</protein>